<feature type="domain" description="Conserved hypothetical protein CHP03032" evidence="1">
    <location>
        <begin position="23"/>
        <end position="339"/>
    </location>
</feature>
<keyword evidence="3" id="KW-1185">Reference proteome</keyword>
<dbReference type="Pfam" id="PF16261">
    <property type="entry name" value="DUF4915"/>
    <property type="match status" value="1"/>
</dbReference>
<name>A0A6M5Z7S1_9BACT</name>
<proteinExistence type="predicted"/>
<dbReference type="NCBIfam" id="TIGR03032">
    <property type="entry name" value="TIGR03032 family protein"/>
    <property type="match status" value="1"/>
</dbReference>
<dbReference type="EMBL" id="CP053452">
    <property type="protein sequence ID" value="QJX01283.1"/>
    <property type="molecule type" value="Genomic_DNA"/>
</dbReference>
<dbReference type="InterPro" id="IPR017481">
    <property type="entry name" value="CHP03032"/>
</dbReference>
<dbReference type="RefSeq" id="WP_171475861.1">
    <property type="nucleotide sequence ID" value="NZ_CP053452.2"/>
</dbReference>
<gene>
    <name evidence="2" type="ORF">FTUN_8925</name>
</gene>
<dbReference type="SUPFAM" id="SSF63825">
    <property type="entry name" value="YWTD domain"/>
    <property type="match status" value="1"/>
</dbReference>
<dbReference type="AlphaFoldDB" id="A0A6M5Z7S1"/>
<organism evidence="2 3">
    <name type="scientific">Frigoriglobus tundricola</name>
    <dbReference type="NCBI Taxonomy" id="2774151"/>
    <lineage>
        <taxon>Bacteria</taxon>
        <taxon>Pseudomonadati</taxon>
        <taxon>Planctomycetota</taxon>
        <taxon>Planctomycetia</taxon>
        <taxon>Gemmatales</taxon>
        <taxon>Gemmataceae</taxon>
        <taxon>Frigoriglobus</taxon>
    </lineage>
</organism>
<protein>
    <recommendedName>
        <fullName evidence="1">Conserved hypothetical protein CHP03032 domain-containing protein</fullName>
    </recommendedName>
</protein>
<accession>A0A6M5Z7S1</accession>
<reference evidence="3" key="1">
    <citation type="submission" date="2020-05" db="EMBL/GenBank/DDBJ databases">
        <title>Frigoriglobus tundricola gen. nov., sp. nov., a psychrotolerant cellulolytic planctomycete of the family Gemmataceae with two divergent copies of 16S rRNA gene.</title>
        <authorList>
            <person name="Kulichevskaya I.S."/>
            <person name="Ivanova A.A."/>
            <person name="Naumoff D.G."/>
            <person name="Beletsky A.V."/>
            <person name="Rijpstra W.I.C."/>
            <person name="Sinninghe Damste J.S."/>
            <person name="Mardanov A.V."/>
            <person name="Ravin N.V."/>
            <person name="Dedysh S.N."/>
        </authorList>
    </citation>
    <scope>NUCLEOTIDE SEQUENCE [LARGE SCALE GENOMIC DNA]</scope>
    <source>
        <strain evidence="3">PL17</strain>
    </source>
</reference>
<sequence length="358" mass="39346">MSEPIPDPISGPDPWLVVTSSRHFPAWLAAERISLAVTTYQTGKLILIGLHPDGRLSVHERTFNRCMGLWGDGQSLWMSSQYQLWRFENVLMPGGRHDGYDRLYVPRVGHTTGDLDVHDIAVEAGGRVVFVNTRFGCLATLSPRDSFAPLWRPAFLSKLAAEDRCHLNGLALAAGRVRYVTAVGTSDAADGWRERRRDGGVVIDVTDNRVVVAGLSMPHSPRVYRDRLWLLNSGTGHFGSTDPVRGTFEPLTFCPGYLRGLAFSGDYAVTGLSRPRHDKTFSGLPLDDALSSRGCEARCGLQVIDLRSGDIAHWVRIEGLVSELYDVVVLPGVVRPMALGFKTDEIERLLTVGAANVL</sequence>
<dbReference type="KEGG" id="ftj:FTUN_8925"/>
<dbReference type="Proteomes" id="UP000503447">
    <property type="component" value="Chromosome"/>
</dbReference>
<evidence type="ECO:0000313" key="3">
    <source>
        <dbReference type="Proteomes" id="UP000503447"/>
    </source>
</evidence>
<evidence type="ECO:0000259" key="1">
    <source>
        <dbReference type="Pfam" id="PF16261"/>
    </source>
</evidence>
<evidence type="ECO:0000313" key="2">
    <source>
        <dbReference type="EMBL" id="QJX01283.1"/>
    </source>
</evidence>